<evidence type="ECO:0000259" key="1">
    <source>
        <dbReference type="Pfam" id="PF01592"/>
    </source>
</evidence>
<organism evidence="2 3">
    <name type="scientific">Citricoccus alkalitolerans</name>
    <dbReference type="NCBI Taxonomy" id="246603"/>
    <lineage>
        <taxon>Bacteria</taxon>
        <taxon>Bacillati</taxon>
        <taxon>Actinomycetota</taxon>
        <taxon>Actinomycetes</taxon>
        <taxon>Micrococcales</taxon>
        <taxon>Micrococcaceae</taxon>
        <taxon>Citricoccus</taxon>
    </lineage>
</organism>
<dbReference type="Proteomes" id="UP001595965">
    <property type="component" value="Unassembled WGS sequence"/>
</dbReference>
<dbReference type="SUPFAM" id="SSF82649">
    <property type="entry name" value="SufE/NifU"/>
    <property type="match status" value="1"/>
</dbReference>
<keyword evidence="3" id="KW-1185">Reference proteome</keyword>
<accession>A0ABV8XZ41</accession>
<evidence type="ECO:0000313" key="2">
    <source>
        <dbReference type="EMBL" id="MFC4429735.1"/>
    </source>
</evidence>
<dbReference type="RefSeq" id="WP_344227863.1">
    <property type="nucleotide sequence ID" value="NZ_BAAALH010000002.1"/>
</dbReference>
<protein>
    <submittedName>
        <fullName evidence="2">Fe-S cluster assembly sulfur transfer protein SufU</fullName>
    </submittedName>
</protein>
<comment type="caution">
    <text evidence="2">The sequence shown here is derived from an EMBL/GenBank/DDBJ whole genome shotgun (WGS) entry which is preliminary data.</text>
</comment>
<dbReference type="PANTHER" id="PTHR10093">
    <property type="entry name" value="IRON-SULFUR CLUSTER ASSEMBLY ENZYME NIFU HOMOLOG"/>
    <property type="match status" value="1"/>
</dbReference>
<dbReference type="Pfam" id="PF01592">
    <property type="entry name" value="NifU_N"/>
    <property type="match status" value="1"/>
</dbReference>
<dbReference type="InterPro" id="IPR002871">
    <property type="entry name" value="NIF_FeS_clus_asmbl_NifU_N"/>
</dbReference>
<dbReference type="Gene3D" id="3.90.1010.10">
    <property type="match status" value="1"/>
</dbReference>
<gene>
    <name evidence="2" type="primary">sufU</name>
    <name evidence="2" type="ORF">ACFO0K_08570</name>
</gene>
<dbReference type="NCBIfam" id="TIGR01994">
    <property type="entry name" value="SUF_scaf_2"/>
    <property type="match status" value="1"/>
</dbReference>
<reference evidence="3" key="1">
    <citation type="journal article" date="2019" name="Int. J. Syst. Evol. Microbiol.">
        <title>The Global Catalogue of Microorganisms (GCM) 10K type strain sequencing project: providing services to taxonomists for standard genome sequencing and annotation.</title>
        <authorList>
            <consortium name="The Broad Institute Genomics Platform"/>
            <consortium name="The Broad Institute Genome Sequencing Center for Infectious Disease"/>
            <person name="Wu L."/>
            <person name="Ma J."/>
        </authorList>
    </citation>
    <scope>NUCLEOTIDE SEQUENCE [LARGE SCALE GENOMIC DNA]</scope>
    <source>
        <strain evidence="3">CGMCC 1.12125</strain>
    </source>
</reference>
<dbReference type="CDD" id="cd06664">
    <property type="entry name" value="IscU_like"/>
    <property type="match status" value="1"/>
</dbReference>
<name>A0ABV8XZ41_9MICC</name>
<feature type="domain" description="NIF system FeS cluster assembly NifU N-terminal" evidence="1">
    <location>
        <begin position="10"/>
        <end position="134"/>
    </location>
</feature>
<evidence type="ECO:0000313" key="3">
    <source>
        <dbReference type="Proteomes" id="UP001595965"/>
    </source>
</evidence>
<sequence length="152" mass="16330">MSSSELQNLYQQVILDYSKNPYGVGLLGGAAGQSHQLNPTCGDEITLEVHLSGEGADRVVQRIRWEGHGCAISQASASLLTELAEGLTVEDLRHRIDAFRTAMQSRGKIAPDEELLGDAVALGGVSRYVARVKCAMLGWVAAEHALVEAETR</sequence>
<proteinExistence type="predicted"/>
<dbReference type="EMBL" id="JBHSEN010000001">
    <property type="protein sequence ID" value="MFC4429735.1"/>
    <property type="molecule type" value="Genomic_DNA"/>
</dbReference>